<protein>
    <submittedName>
        <fullName evidence="2">Uncharacterized protein</fullName>
    </submittedName>
</protein>
<evidence type="ECO:0000313" key="3">
    <source>
        <dbReference type="Proteomes" id="UP001221757"/>
    </source>
</evidence>
<keyword evidence="3" id="KW-1185">Reference proteome</keyword>
<feature type="region of interest" description="Disordered" evidence="1">
    <location>
        <begin position="1"/>
        <end position="42"/>
    </location>
</feature>
<dbReference type="AlphaFoldDB" id="A0AAD7FUX7"/>
<dbReference type="EMBL" id="JARKIE010000425">
    <property type="protein sequence ID" value="KAJ7640590.1"/>
    <property type="molecule type" value="Genomic_DNA"/>
</dbReference>
<comment type="caution">
    <text evidence="2">The sequence shown here is derived from an EMBL/GenBank/DDBJ whole genome shotgun (WGS) entry which is preliminary data.</text>
</comment>
<evidence type="ECO:0000313" key="2">
    <source>
        <dbReference type="EMBL" id="KAJ7640590.1"/>
    </source>
</evidence>
<gene>
    <name evidence="2" type="ORF">B0H17DRAFT_1148926</name>
</gene>
<organism evidence="2 3">
    <name type="scientific">Mycena rosella</name>
    <name type="common">Pink bonnet</name>
    <name type="synonym">Agaricus rosellus</name>
    <dbReference type="NCBI Taxonomy" id="1033263"/>
    <lineage>
        <taxon>Eukaryota</taxon>
        <taxon>Fungi</taxon>
        <taxon>Dikarya</taxon>
        <taxon>Basidiomycota</taxon>
        <taxon>Agaricomycotina</taxon>
        <taxon>Agaricomycetes</taxon>
        <taxon>Agaricomycetidae</taxon>
        <taxon>Agaricales</taxon>
        <taxon>Marasmiineae</taxon>
        <taxon>Mycenaceae</taxon>
        <taxon>Mycena</taxon>
    </lineage>
</organism>
<evidence type="ECO:0000256" key="1">
    <source>
        <dbReference type="SAM" id="MobiDB-lite"/>
    </source>
</evidence>
<proteinExistence type="predicted"/>
<name>A0AAD7FUX7_MYCRO</name>
<reference evidence="2" key="1">
    <citation type="submission" date="2023-03" db="EMBL/GenBank/DDBJ databases">
        <title>Massive genome expansion in bonnet fungi (Mycena s.s.) driven by repeated elements and novel gene families across ecological guilds.</title>
        <authorList>
            <consortium name="Lawrence Berkeley National Laboratory"/>
            <person name="Harder C.B."/>
            <person name="Miyauchi S."/>
            <person name="Viragh M."/>
            <person name="Kuo A."/>
            <person name="Thoen E."/>
            <person name="Andreopoulos B."/>
            <person name="Lu D."/>
            <person name="Skrede I."/>
            <person name="Drula E."/>
            <person name="Henrissat B."/>
            <person name="Morin E."/>
            <person name="Kohler A."/>
            <person name="Barry K."/>
            <person name="LaButti K."/>
            <person name="Morin E."/>
            <person name="Salamov A."/>
            <person name="Lipzen A."/>
            <person name="Mereny Z."/>
            <person name="Hegedus B."/>
            <person name="Baldrian P."/>
            <person name="Stursova M."/>
            <person name="Weitz H."/>
            <person name="Taylor A."/>
            <person name="Grigoriev I.V."/>
            <person name="Nagy L.G."/>
            <person name="Martin F."/>
            <person name="Kauserud H."/>
        </authorList>
    </citation>
    <scope>NUCLEOTIDE SEQUENCE</scope>
    <source>
        <strain evidence="2">CBHHK067</strain>
    </source>
</reference>
<sequence length="164" mass="18164">MQPDGRSIPSDAIHGPPSNIRGTGNFRDRHWPAAFGTGNPSPQWSPMDLSGEHPIFQWTALDFGGSHCIHFKVNVPADLHTKYHSYIVPSQWNKGHQLVQDTRNSVSADEVRRRSPEINLPIASRWCVIFASGCQGPAVSTGGHQWTFHRRVYNSACPSTVVLA</sequence>
<accession>A0AAD7FUX7</accession>
<dbReference type="Proteomes" id="UP001221757">
    <property type="component" value="Unassembled WGS sequence"/>
</dbReference>